<keyword evidence="1" id="KW-0472">Membrane</keyword>
<keyword evidence="1" id="KW-0812">Transmembrane</keyword>
<dbReference type="RefSeq" id="WP_344190783.1">
    <property type="nucleotide sequence ID" value="NZ_BAAAND010000004.1"/>
</dbReference>
<feature type="transmembrane region" description="Helical" evidence="1">
    <location>
        <begin position="112"/>
        <end position="130"/>
    </location>
</feature>
<feature type="transmembrane region" description="Helical" evidence="1">
    <location>
        <begin position="79"/>
        <end position="100"/>
    </location>
</feature>
<gene>
    <name evidence="2" type="ORF">GCM10009742_27260</name>
</gene>
<accession>A0ABP4PI74</accession>
<reference evidence="3" key="1">
    <citation type="journal article" date="2019" name="Int. J. Syst. Evol. Microbiol.">
        <title>The Global Catalogue of Microorganisms (GCM) 10K type strain sequencing project: providing services to taxonomists for standard genome sequencing and annotation.</title>
        <authorList>
            <consortium name="The Broad Institute Genomics Platform"/>
            <consortium name="The Broad Institute Genome Sequencing Center for Infectious Disease"/>
            <person name="Wu L."/>
            <person name="Ma J."/>
        </authorList>
    </citation>
    <scope>NUCLEOTIDE SEQUENCE [LARGE SCALE GENOMIC DNA]</scope>
    <source>
        <strain evidence="3">JCM 14304</strain>
    </source>
</reference>
<evidence type="ECO:0008006" key="4">
    <source>
        <dbReference type="Google" id="ProtNLM"/>
    </source>
</evidence>
<feature type="transmembrane region" description="Helical" evidence="1">
    <location>
        <begin position="46"/>
        <end position="70"/>
    </location>
</feature>
<keyword evidence="3" id="KW-1185">Reference proteome</keyword>
<feature type="transmembrane region" description="Helical" evidence="1">
    <location>
        <begin position="142"/>
        <end position="162"/>
    </location>
</feature>
<dbReference type="Proteomes" id="UP001500190">
    <property type="component" value="Unassembled WGS sequence"/>
</dbReference>
<name>A0ABP4PI74_9ACTN</name>
<dbReference type="Pfam" id="PF17197">
    <property type="entry name" value="DUF5134"/>
    <property type="match status" value="1"/>
</dbReference>
<evidence type="ECO:0000256" key="1">
    <source>
        <dbReference type="SAM" id="Phobius"/>
    </source>
</evidence>
<sequence>MNTLTLVFGTTGLYCLWRLATGRGRGIEVFTDVNHVVMSASMLAMLWLPSGGVARWVQVVAFGGAAIVFLQHLARSAEVAARAGALMHAAMNLGMVWMLTTMPMTLRTWTGMLSWVVTGSLALAAGWWALRAARCSGHRLMCCCHALATGGMVVMLAIMNPIM</sequence>
<comment type="caution">
    <text evidence="2">The sequence shown here is derived from an EMBL/GenBank/DDBJ whole genome shotgun (WGS) entry which is preliminary data.</text>
</comment>
<protein>
    <recommendedName>
        <fullName evidence="4">DUF5134 domain-containing protein</fullName>
    </recommendedName>
</protein>
<evidence type="ECO:0000313" key="3">
    <source>
        <dbReference type="Proteomes" id="UP001500190"/>
    </source>
</evidence>
<dbReference type="EMBL" id="BAAAND010000004">
    <property type="protein sequence ID" value="GAA1581266.1"/>
    <property type="molecule type" value="Genomic_DNA"/>
</dbReference>
<proteinExistence type="predicted"/>
<dbReference type="InterPro" id="IPR033458">
    <property type="entry name" value="DUF5134"/>
</dbReference>
<keyword evidence="1" id="KW-1133">Transmembrane helix</keyword>
<evidence type="ECO:0000313" key="2">
    <source>
        <dbReference type="EMBL" id="GAA1581266.1"/>
    </source>
</evidence>
<organism evidence="2 3">
    <name type="scientific">Kribbella karoonensis</name>
    <dbReference type="NCBI Taxonomy" id="324851"/>
    <lineage>
        <taxon>Bacteria</taxon>
        <taxon>Bacillati</taxon>
        <taxon>Actinomycetota</taxon>
        <taxon>Actinomycetes</taxon>
        <taxon>Propionibacteriales</taxon>
        <taxon>Kribbellaceae</taxon>
        <taxon>Kribbella</taxon>
    </lineage>
</organism>